<dbReference type="AlphaFoldDB" id="A0A6A6UE54"/>
<evidence type="ECO:0000256" key="4">
    <source>
        <dbReference type="ARBA" id="ARBA00022692"/>
    </source>
</evidence>
<feature type="region of interest" description="Disordered" evidence="8">
    <location>
        <begin position="346"/>
        <end position="375"/>
    </location>
</feature>
<gene>
    <name evidence="11" type="ORF">BT63DRAFT_414105</name>
</gene>
<feature type="compositionally biased region" description="Low complexity" evidence="8">
    <location>
        <begin position="348"/>
        <end position="357"/>
    </location>
</feature>
<evidence type="ECO:0000256" key="8">
    <source>
        <dbReference type="SAM" id="MobiDB-lite"/>
    </source>
</evidence>
<evidence type="ECO:0000256" key="6">
    <source>
        <dbReference type="ARBA" id="ARBA00023065"/>
    </source>
</evidence>
<dbReference type="GO" id="GO:0008324">
    <property type="term" value="F:monoatomic cation transmembrane transporter activity"/>
    <property type="evidence" value="ECO:0007669"/>
    <property type="project" value="InterPro"/>
</dbReference>
<dbReference type="GO" id="GO:0016020">
    <property type="term" value="C:membrane"/>
    <property type="evidence" value="ECO:0007669"/>
    <property type="project" value="UniProtKB-SubCell"/>
</dbReference>
<dbReference type="InterPro" id="IPR027469">
    <property type="entry name" value="Cation_efflux_TMD_sf"/>
</dbReference>
<evidence type="ECO:0000313" key="12">
    <source>
        <dbReference type="Proteomes" id="UP000799302"/>
    </source>
</evidence>
<dbReference type="InterPro" id="IPR002524">
    <property type="entry name" value="Cation_efflux"/>
</dbReference>
<dbReference type="SUPFAM" id="SSF161111">
    <property type="entry name" value="Cation efflux protein transmembrane domain-like"/>
    <property type="match status" value="1"/>
</dbReference>
<dbReference type="PANTHER" id="PTHR43840">
    <property type="entry name" value="MITOCHONDRIAL METAL TRANSPORTER 1-RELATED"/>
    <property type="match status" value="1"/>
</dbReference>
<keyword evidence="5 9" id="KW-1133">Transmembrane helix</keyword>
<dbReference type="PANTHER" id="PTHR43840:SF15">
    <property type="entry name" value="MITOCHONDRIAL METAL TRANSPORTER 1-RELATED"/>
    <property type="match status" value="1"/>
</dbReference>
<keyword evidence="6" id="KW-0406">Ion transport</keyword>
<dbReference type="InterPro" id="IPR036837">
    <property type="entry name" value="Cation_efflux_CTD_sf"/>
</dbReference>
<dbReference type="FunFam" id="1.20.1510.10:FF:000013">
    <property type="entry name" value="Cation efflux family protein"/>
    <property type="match status" value="1"/>
</dbReference>
<name>A0A6A6UE54_9PEZI</name>
<dbReference type="Pfam" id="PF01545">
    <property type="entry name" value="Cation_efflux"/>
    <property type="match status" value="1"/>
</dbReference>
<dbReference type="GO" id="GO:0098771">
    <property type="term" value="P:inorganic ion homeostasis"/>
    <property type="evidence" value="ECO:0007669"/>
    <property type="project" value="UniProtKB-ARBA"/>
</dbReference>
<comment type="similarity">
    <text evidence="2">Belongs to the cation diffusion facilitator (CDF) transporter (TC 2.A.4) family. SLC30A subfamily.</text>
</comment>
<keyword evidence="4 9" id="KW-0812">Transmembrane</keyword>
<organism evidence="11 12">
    <name type="scientific">Microthyrium microscopicum</name>
    <dbReference type="NCBI Taxonomy" id="703497"/>
    <lineage>
        <taxon>Eukaryota</taxon>
        <taxon>Fungi</taxon>
        <taxon>Dikarya</taxon>
        <taxon>Ascomycota</taxon>
        <taxon>Pezizomycotina</taxon>
        <taxon>Dothideomycetes</taxon>
        <taxon>Dothideomycetes incertae sedis</taxon>
        <taxon>Microthyriales</taxon>
        <taxon>Microthyriaceae</taxon>
        <taxon>Microthyrium</taxon>
    </lineage>
</organism>
<evidence type="ECO:0000256" key="7">
    <source>
        <dbReference type="ARBA" id="ARBA00023136"/>
    </source>
</evidence>
<comment type="subcellular location">
    <subcellularLocation>
        <location evidence="1">Membrane</location>
        <topology evidence="1">Multi-pass membrane protein</topology>
    </subcellularLocation>
</comment>
<evidence type="ECO:0000256" key="2">
    <source>
        <dbReference type="ARBA" id="ARBA00008873"/>
    </source>
</evidence>
<dbReference type="InterPro" id="IPR050291">
    <property type="entry name" value="CDF_Transporter"/>
</dbReference>
<sequence>MTSQVRHHGGGHHHHHDNTYLVSANKNDAGVRITRIGLFVNLGMAICKGAGGYFFHSQALAADAVHSLTDLVSDFMTLAAVGWALKPPTEKFPLGYGKIESLGSLGVSGLLLVGGLLMGWSSLIDLCQIYMPAFAHMLESIGLIGCGHSHTHQIPNIQAAWLAGGSVVIKEWLYRATMKVAKERKSAVLESNAVHHRVDSLTGIAALLSIAVANMFPTFAGMDAVGGLAISFMVVRAGWGNTITSLEELADASISEEVKTKTQKVARQALADSNCSNFEVQDVSGTKAGQNFLLDVTIGVPATMTLEQLASVESVVRERIGSKVRGARRIRIRFVDAQAEEALDEFIAPSSTAASTPESEEEHHHHNGNGKDKSI</sequence>
<dbReference type="GO" id="GO:0030003">
    <property type="term" value="P:intracellular monoatomic cation homeostasis"/>
    <property type="evidence" value="ECO:0007669"/>
    <property type="project" value="UniProtKB-ARBA"/>
</dbReference>
<dbReference type="GO" id="GO:0005739">
    <property type="term" value="C:mitochondrion"/>
    <property type="evidence" value="ECO:0007669"/>
    <property type="project" value="UniProtKB-ARBA"/>
</dbReference>
<dbReference type="Gene3D" id="3.30.70.1350">
    <property type="entry name" value="Cation efflux protein, cytoplasmic domain"/>
    <property type="match status" value="1"/>
</dbReference>
<evidence type="ECO:0000256" key="9">
    <source>
        <dbReference type="SAM" id="Phobius"/>
    </source>
</evidence>
<evidence type="ECO:0000259" key="10">
    <source>
        <dbReference type="Pfam" id="PF01545"/>
    </source>
</evidence>
<dbReference type="EMBL" id="MU004235">
    <property type="protein sequence ID" value="KAF2669703.1"/>
    <property type="molecule type" value="Genomic_DNA"/>
</dbReference>
<evidence type="ECO:0000256" key="1">
    <source>
        <dbReference type="ARBA" id="ARBA00004141"/>
    </source>
</evidence>
<evidence type="ECO:0000313" key="11">
    <source>
        <dbReference type="EMBL" id="KAF2669703.1"/>
    </source>
</evidence>
<keyword evidence="12" id="KW-1185">Reference proteome</keyword>
<dbReference type="NCBIfam" id="TIGR01297">
    <property type="entry name" value="CDF"/>
    <property type="match status" value="1"/>
</dbReference>
<evidence type="ECO:0000256" key="3">
    <source>
        <dbReference type="ARBA" id="ARBA00022448"/>
    </source>
</evidence>
<dbReference type="Proteomes" id="UP000799302">
    <property type="component" value="Unassembled WGS sequence"/>
</dbReference>
<keyword evidence="7 9" id="KW-0472">Membrane</keyword>
<dbReference type="InterPro" id="IPR058533">
    <property type="entry name" value="Cation_efflux_TM"/>
</dbReference>
<reference evidence="11" key="1">
    <citation type="journal article" date="2020" name="Stud. Mycol.">
        <title>101 Dothideomycetes genomes: a test case for predicting lifestyles and emergence of pathogens.</title>
        <authorList>
            <person name="Haridas S."/>
            <person name="Albert R."/>
            <person name="Binder M."/>
            <person name="Bloem J."/>
            <person name="Labutti K."/>
            <person name="Salamov A."/>
            <person name="Andreopoulos B."/>
            <person name="Baker S."/>
            <person name="Barry K."/>
            <person name="Bills G."/>
            <person name="Bluhm B."/>
            <person name="Cannon C."/>
            <person name="Castanera R."/>
            <person name="Culley D."/>
            <person name="Daum C."/>
            <person name="Ezra D."/>
            <person name="Gonzalez J."/>
            <person name="Henrissat B."/>
            <person name="Kuo A."/>
            <person name="Liang C."/>
            <person name="Lipzen A."/>
            <person name="Lutzoni F."/>
            <person name="Magnuson J."/>
            <person name="Mondo S."/>
            <person name="Nolan M."/>
            <person name="Ohm R."/>
            <person name="Pangilinan J."/>
            <person name="Park H.-J."/>
            <person name="Ramirez L."/>
            <person name="Alfaro M."/>
            <person name="Sun H."/>
            <person name="Tritt A."/>
            <person name="Yoshinaga Y."/>
            <person name="Zwiers L.-H."/>
            <person name="Turgeon B."/>
            <person name="Goodwin S."/>
            <person name="Spatafora J."/>
            <person name="Crous P."/>
            <person name="Grigoriev I."/>
        </authorList>
    </citation>
    <scope>NUCLEOTIDE SEQUENCE</scope>
    <source>
        <strain evidence="11">CBS 115976</strain>
    </source>
</reference>
<dbReference type="FunFam" id="3.30.70.1350:FF:000010">
    <property type="entry name" value="Cation efflux family protein, putative"/>
    <property type="match status" value="1"/>
</dbReference>
<dbReference type="OrthoDB" id="435980at2759"/>
<dbReference type="Gene3D" id="1.20.1510.10">
    <property type="entry name" value="Cation efflux protein transmembrane domain"/>
    <property type="match status" value="1"/>
</dbReference>
<feature type="transmembrane region" description="Helical" evidence="9">
    <location>
        <begin position="102"/>
        <end position="123"/>
    </location>
</feature>
<protein>
    <submittedName>
        <fullName evidence="11">Cation efflux protein</fullName>
    </submittedName>
</protein>
<feature type="compositionally biased region" description="Basic and acidic residues" evidence="8">
    <location>
        <begin position="361"/>
        <end position="375"/>
    </location>
</feature>
<keyword evidence="3" id="KW-0813">Transport</keyword>
<feature type="domain" description="Cation efflux protein transmembrane" evidence="10">
    <location>
        <begin position="36"/>
        <end position="249"/>
    </location>
</feature>
<evidence type="ECO:0000256" key="5">
    <source>
        <dbReference type="ARBA" id="ARBA00022989"/>
    </source>
</evidence>
<accession>A0A6A6UE54</accession>
<proteinExistence type="inferred from homology"/>